<dbReference type="InterPro" id="IPR011006">
    <property type="entry name" value="CheY-like_superfamily"/>
</dbReference>
<dbReference type="GO" id="GO:0000160">
    <property type="term" value="P:phosphorelay signal transduction system"/>
    <property type="evidence" value="ECO:0007669"/>
    <property type="project" value="InterPro"/>
</dbReference>
<dbReference type="PRINTS" id="PR01590">
    <property type="entry name" value="HTHFIS"/>
</dbReference>
<evidence type="ECO:0000256" key="1">
    <source>
        <dbReference type="ARBA" id="ARBA00022553"/>
    </source>
</evidence>
<dbReference type="Gene3D" id="3.40.50.2300">
    <property type="match status" value="1"/>
</dbReference>
<evidence type="ECO:0000259" key="2">
    <source>
        <dbReference type="PROSITE" id="PS50110"/>
    </source>
</evidence>
<dbReference type="InterPro" id="IPR002197">
    <property type="entry name" value="HTH_Fis"/>
</dbReference>
<dbReference type="CDD" id="cd17563">
    <property type="entry name" value="REC_RegA-like"/>
    <property type="match status" value="1"/>
</dbReference>
<dbReference type="InterPro" id="IPR050595">
    <property type="entry name" value="Bact_response_regulator"/>
</dbReference>
<dbReference type="EMBL" id="UOFG01000154">
    <property type="protein sequence ID" value="VAW61775.1"/>
    <property type="molecule type" value="Genomic_DNA"/>
</dbReference>
<organism evidence="3">
    <name type="scientific">hydrothermal vent metagenome</name>
    <dbReference type="NCBI Taxonomy" id="652676"/>
    <lineage>
        <taxon>unclassified sequences</taxon>
        <taxon>metagenomes</taxon>
        <taxon>ecological metagenomes</taxon>
    </lineage>
</organism>
<dbReference type="AlphaFoldDB" id="A0A3B0X0G9"/>
<dbReference type="InterPro" id="IPR001789">
    <property type="entry name" value="Sig_transdc_resp-reg_receiver"/>
</dbReference>
<dbReference type="SUPFAM" id="SSF52172">
    <property type="entry name" value="CheY-like"/>
    <property type="match status" value="1"/>
</dbReference>
<proteinExistence type="predicted"/>
<reference evidence="3" key="1">
    <citation type="submission" date="2018-06" db="EMBL/GenBank/DDBJ databases">
        <authorList>
            <person name="Zhirakovskaya E."/>
        </authorList>
    </citation>
    <scope>NUCLEOTIDE SEQUENCE</scope>
</reference>
<dbReference type="GO" id="GO:0043565">
    <property type="term" value="F:sequence-specific DNA binding"/>
    <property type="evidence" value="ECO:0007669"/>
    <property type="project" value="InterPro"/>
</dbReference>
<dbReference type="PANTHER" id="PTHR44591:SF3">
    <property type="entry name" value="RESPONSE REGULATORY DOMAIN-CONTAINING PROTEIN"/>
    <property type="match status" value="1"/>
</dbReference>
<dbReference type="PANTHER" id="PTHR44591">
    <property type="entry name" value="STRESS RESPONSE REGULATOR PROTEIN 1"/>
    <property type="match status" value="1"/>
</dbReference>
<name>A0A3B0X0G9_9ZZZZ</name>
<feature type="domain" description="Response regulatory" evidence="2">
    <location>
        <begin position="11"/>
        <end position="125"/>
    </location>
</feature>
<dbReference type="Gene3D" id="1.10.10.60">
    <property type="entry name" value="Homeodomain-like"/>
    <property type="match status" value="1"/>
</dbReference>
<evidence type="ECO:0000313" key="3">
    <source>
        <dbReference type="EMBL" id="VAW61775.1"/>
    </source>
</evidence>
<protein>
    <submittedName>
        <fullName evidence="3">Dna binding response regulator PrrA (RegA)</fullName>
    </submittedName>
</protein>
<keyword evidence="1" id="KW-0597">Phosphoprotein</keyword>
<dbReference type="Pfam" id="PF02954">
    <property type="entry name" value="HTH_8"/>
    <property type="match status" value="1"/>
</dbReference>
<gene>
    <name evidence="3" type="ORF">MNBD_GAMMA11-2232</name>
</gene>
<dbReference type="Pfam" id="PF00072">
    <property type="entry name" value="Response_reg"/>
    <property type="match status" value="1"/>
</dbReference>
<dbReference type="PROSITE" id="PS50110">
    <property type="entry name" value="RESPONSE_REGULATORY"/>
    <property type="match status" value="1"/>
</dbReference>
<accession>A0A3B0X0G9</accession>
<dbReference type="SMART" id="SM00448">
    <property type="entry name" value="REC"/>
    <property type="match status" value="1"/>
</dbReference>
<sequence>MTADNQGVNVDFLLVDDDEVFCMVLTRAIERRGYSVLSAINSADAMKLAHSHRPAYSIVDLRIGDESGLLLVENLVQFNPDIRIVMLTGYASIATAVQAIKLGATHYLTKPADADEIIASFESDGIKRLVEPAENPLSPKRLEWEHLQKVLMDNGGNISATARALGMHRRTLQRKLQKRPVTK</sequence>